<dbReference type="STRING" id="1280953.HOC_18399"/>
<dbReference type="FunFam" id="3.40.50.720:FF:000003">
    <property type="entry name" value="S-(hydroxymethyl)glutathione dehydrogenase"/>
    <property type="match status" value="1"/>
</dbReference>
<dbReference type="Pfam" id="PF08240">
    <property type="entry name" value="ADH_N"/>
    <property type="match status" value="1"/>
</dbReference>
<dbReference type="OrthoDB" id="9770544at2"/>
<dbReference type="InterPro" id="IPR036291">
    <property type="entry name" value="NAD(P)-bd_dom_sf"/>
</dbReference>
<dbReference type="InterPro" id="IPR013149">
    <property type="entry name" value="ADH-like_C"/>
</dbReference>
<comment type="similarity">
    <text evidence="6">Belongs to the zinc-containing alcohol dehydrogenase family.</text>
</comment>
<reference evidence="8 9" key="1">
    <citation type="journal article" date="2014" name="Antonie Van Leeuwenhoek">
        <title>Hyphomonas beringensis sp. nov. and Hyphomonas chukchiensis sp. nov., isolated from surface seawater of the Bering Sea and Chukchi Sea.</title>
        <authorList>
            <person name="Li C."/>
            <person name="Lai Q."/>
            <person name="Li G."/>
            <person name="Dong C."/>
            <person name="Wang J."/>
            <person name="Liao Y."/>
            <person name="Shao Z."/>
        </authorList>
    </citation>
    <scope>NUCLEOTIDE SEQUENCE [LARGE SCALE GENOMIC DNA]</scope>
    <source>
        <strain evidence="8 9">SCH89</strain>
    </source>
</reference>
<sequence>MQAYAAIIESQGGKFVLDNVDIEEPRDGEVLVKIAAAGMCHTDLTVRDQYYPTPLPAVLGHEGSGVVEKVGRGVTTVKPGDKVVLSFSYCGTCPSCMKGHQAYCPSLFPLNFMGRRLDGSTPIRRNGEEVNACFFGQSSFATYSIATENNCIKVADDAPIELLGPLGCGIQTGAGTVLNALQPAPGSSIAIFGVGSVGLSAVMAAKASGCLKIIAVDRNPTRLQLARELGATDIIDATNTNAQETIIALTGGGADYAIDTTAIPQVLRSAVDSTHTMGETAVVGGAKLGTEFSLDMNNMLFGRKLRGVVEGSSTPQVFIPQLIAMREAGLFPFEKLCTFYDFDQINQAVEDTEVSGNAIKAILKM</sequence>
<dbReference type="EMBL" id="ARYL01000045">
    <property type="protein sequence ID" value="KDA00876.1"/>
    <property type="molecule type" value="Genomic_DNA"/>
</dbReference>
<dbReference type="PANTHER" id="PTHR43880">
    <property type="entry name" value="ALCOHOL DEHYDROGENASE"/>
    <property type="match status" value="1"/>
</dbReference>
<dbReference type="Pfam" id="PF00107">
    <property type="entry name" value="ADH_zinc_N"/>
    <property type="match status" value="1"/>
</dbReference>
<dbReference type="PATRIC" id="fig|1280953.3.peg.3682"/>
<evidence type="ECO:0000256" key="5">
    <source>
        <dbReference type="ARBA" id="ARBA00023027"/>
    </source>
</evidence>
<accession>A0A059G274</accession>
<name>A0A059G274_9PROT</name>
<dbReference type="eggNOG" id="COG1062">
    <property type="taxonomic scope" value="Bacteria"/>
</dbReference>
<dbReference type="GO" id="GO:0008270">
    <property type="term" value="F:zinc ion binding"/>
    <property type="evidence" value="ECO:0007669"/>
    <property type="project" value="InterPro"/>
</dbReference>
<evidence type="ECO:0000259" key="7">
    <source>
        <dbReference type="SMART" id="SM00829"/>
    </source>
</evidence>
<gene>
    <name evidence="8" type="ORF">HOC_18399</name>
</gene>
<dbReference type="GO" id="GO:0051903">
    <property type="term" value="F:S-(hydroxymethyl)glutathione dehydrogenase [NAD(P)+] activity"/>
    <property type="evidence" value="ECO:0007669"/>
    <property type="project" value="TreeGrafter"/>
</dbReference>
<keyword evidence="3 6" id="KW-0862">Zinc</keyword>
<evidence type="ECO:0000256" key="1">
    <source>
        <dbReference type="ARBA" id="ARBA00001947"/>
    </source>
</evidence>
<comment type="cofactor">
    <cofactor evidence="1 6">
        <name>Zn(2+)</name>
        <dbReference type="ChEBI" id="CHEBI:29105"/>
    </cofactor>
</comment>
<dbReference type="SMART" id="SM00829">
    <property type="entry name" value="PKS_ER"/>
    <property type="match status" value="1"/>
</dbReference>
<keyword evidence="5" id="KW-0520">NAD</keyword>
<evidence type="ECO:0000256" key="6">
    <source>
        <dbReference type="RuleBase" id="RU361277"/>
    </source>
</evidence>
<evidence type="ECO:0000256" key="4">
    <source>
        <dbReference type="ARBA" id="ARBA00023002"/>
    </source>
</evidence>
<dbReference type="Gene3D" id="3.40.50.720">
    <property type="entry name" value="NAD(P)-binding Rossmann-like Domain"/>
    <property type="match status" value="1"/>
</dbReference>
<dbReference type="GO" id="GO:0046294">
    <property type="term" value="P:formaldehyde catabolic process"/>
    <property type="evidence" value="ECO:0007669"/>
    <property type="project" value="TreeGrafter"/>
</dbReference>
<dbReference type="InterPro" id="IPR011032">
    <property type="entry name" value="GroES-like_sf"/>
</dbReference>
<dbReference type="RefSeq" id="WP_035541264.1">
    <property type="nucleotide sequence ID" value="NZ_ARYL01000045.1"/>
</dbReference>
<dbReference type="SUPFAM" id="SSF50129">
    <property type="entry name" value="GroES-like"/>
    <property type="match status" value="1"/>
</dbReference>
<evidence type="ECO:0000256" key="2">
    <source>
        <dbReference type="ARBA" id="ARBA00022723"/>
    </source>
</evidence>
<dbReference type="PROSITE" id="PS00059">
    <property type="entry name" value="ADH_ZINC"/>
    <property type="match status" value="1"/>
</dbReference>
<keyword evidence="2 6" id="KW-0479">Metal-binding</keyword>
<organism evidence="8 9">
    <name type="scientific">Hyphomonas oceanitis SCH89</name>
    <dbReference type="NCBI Taxonomy" id="1280953"/>
    <lineage>
        <taxon>Bacteria</taxon>
        <taxon>Pseudomonadati</taxon>
        <taxon>Pseudomonadota</taxon>
        <taxon>Alphaproteobacteria</taxon>
        <taxon>Hyphomonadales</taxon>
        <taxon>Hyphomonadaceae</taxon>
        <taxon>Hyphomonas</taxon>
    </lineage>
</organism>
<dbReference type="AlphaFoldDB" id="A0A059G274"/>
<comment type="caution">
    <text evidence="8">The sequence shown here is derived from an EMBL/GenBank/DDBJ whole genome shotgun (WGS) entry which is preliminary data.</text>
</comment>
<keyword evidence="9" id="KW-1185">Reference proteome</keyword>
<dbReference type="InterPro" id="IPR002328">
    <property type="entry name" value="ADH_Zn_CS"/>
</dbReference>
<keyword evidence="4" id="KW-0560">Oxidoreductase</keyword>
<dbReference type="Gene3D" id="3.90.180.10">
    <property type="entry name" value="Medium-chain alcohol dehydrogenases, catalytic domain"/>
    <property type="match status" value="1"/>
</dbReference>
<evidence type="ECO:0000313" key="8">
    <source>
        <dbReference type="EMBL" id="KDA00876.1"/>
    </source>
</evidence>
<dbReference type="InterPro" id="IPR020843">
    <property type="entry name" value="ER"/>
</dbReference>
<dbReference type="Proteomes" id="UP000024942">
    <property type="component" value="Unassembled WGS sequence"/>
</dbReference>
<dbReference type="GO" id="GO:0005829">
    <property type="term" value="C:cytosol"/>
    <property type="evidence" value="ECO:0007669"/>
    <property type="project" value="TreeGrafter"/>
</dbReference>
<dbReference type="CDD" id="cd08278">
    <property type="entry name" value="benzyl_alcohol_DH"/>
    <property type="match status" value="1"/>
</dbReference>
<feature type="domain" description="Enoyl reductase (ER)" evidence="7">
    <location>
        <begin position="12"/>
        <end position="363"/>
    </location>
</feature>
<dbReference type="InterPro" id="IPR013154">
    <property type="entry name" value="ADH-like_N"/>
</dbReference>
<protein>
    <submittedName>
        <fullName evidence="8">Aryl-alcohol dehydrogenase</fullName>
    </submittedName>
</protein>
<evidence type="ECO:0000256" key="3">
    <source>
        <dbReference type="ARBA" id="ARBA00022833"/>
    </source>
</evidence>
<evidence type="ECO:0000313" key="9">
    <source>
        <dbReference type="Proteomes" id="UP000024942"/>
    </source>
</evidence>
<dbReference type="SUPFAM" id="SSF51735">
    <property type="entry name" value="NAD(P)-binding Rossmann-fold domains"/>
    <property type="match status" value="1"/>
</dbReference>
<dbReference type="PANTHER" id="PTHR43880:SF12">
    <property type="entry name" value="ALCOHOL DEHYDROGENASE CLASS-3"/>
    <property type="match status" value="1"/>
</dbReference>
<proteinExistence type="inferred from homology"/>